<evidence type="ECO:0000313" key="8">
    <source>
        <dbReference type="Proteomes" id="UP000612362"/>
    </source>
</evidence>
<dbReference type="PANTHER" id="PTHR43289:SF30">
    <property type="entry name" value="NON-SPECIFIC SERINE_THREONINE PROTEIN KINASE"/>
    <property type="match status" value="1"/>
</dbReference>
<dbReference type="Gene3D" id="1.10.510.10">
    <property type="entry name" value="Transferase(Phosphotransferase) domain 1"/>
    <property type="match status" value="1"/>
</dbReference>
<dbReference type="GO" id="GO:0005524">
    <property type="term" value="F:ATP binding"/>
    <property type="evidence" value="ECO:0007669"/>
    <property type="project" value="UniProtKB-KW"/>
</dbReference>
<feature type="domain" description="Protein kinase" evidence="6">
    <location>
        <begin position="19"/>
        <end position="289"/>
    </location>
</feature>
<dbReference type="Gene3D" id="3.30.200.20">
    <property type="entry name" value="Phosphorylase Kinase, domain 1"/>
    <property type="match status" value="1"/>
</dbReference>
<evidence type="ECO:0000256" key="2">
    <source>
        <dbReference type="ARBA" id="ARBA00022741"/>
    </source>
</evidence>
<comment type="caution">
    <text evidence="7">The sequence shown here is derived from an EMBL/GenBank/DDBJ whole genome shotgun (WGS) entry which is preliminary data.</text>
</comment>
<keyword evidence="8" id="KW-1185">Reference proteome</keyword>
<evidence type="ECO:0000256" key="1">
    <source>
        <dbReference type="ARBA" id="ARBA00022679"/>
    </source>
</evidence>
<dbReference type="InterPro" id="IPR011009">
    <property type="entry name" value="Kinase-like_dom_sf"/>
</dbReference>
<keyword evidence="4" id="KW-0067">ATP-binding</keyword>
<keyword evidence="5" id="KW-0812">Transmembrane</keyword>
<name>A0A8J3I1B0_9CHLR</name>
<dbReference type="GO" id="GO:0004674">
    <property type="term" value="F:protein serine/threonine kinase activity"/>
    <property type="evidence" value="ECO:0007669"/>
    <property type="project" value="TreeGrafter"/>
</dbReference>
<dbReference type="PROSITE" id="PS50011">
    <property type="entry name" value="PROTEIN_KINASE_DOM"/>
    <property type="match status" value="1"/>
</dbReference>
<evidence type="ECO:0000256" key="4">
    <source>
        <dbReference type="ARBA" id="ARBA00022840"/>
    </source>
</evidence>
<keyword evidence="2" id="KW-0547">Nucleotide-binding</keyword>
<dbReference type="Proteomes" id="UP000612362">
    <property type="component" value="Unassembled WGS sequence"/>
</dbReference>
<dbReference type="AlphaFoldDB" id="A0A8J3I1B0"/>
<proteinExistence type="predicted"/>
<keyword evidence="1" id="KW-0808">Transferase</keyword>
<reference evidence="7" key="1">
    <citation type="submission" date="2020-10" db="EMBL/GenBank/DDBJ databases">
        <title>Taxonomic study of unclassified bacteria belonging to the class Ktedonobacteria.</title>
        <authorList>
            <person name="Yabe S."/>
            <person name="Wang C.M."/>
            <person name="Zheng Y."/>
            <person name="Sakai Y."/>
            <person name="Cavaletti L."/>
            <person name="Monciardini P."/>
            <person name="Donadio S."/>
        </authorList>
    </citation>
    <scope>NUCLEOTIDE SEQUENCE</scope>
    <source>
        <strain evidence="7">SOSP1-1</strain>
    </source>
</reference>
<keyword evidence="5" id="KW-1133">Transmembrane helix</keyword>
<sequence>MQNLEGLMVETGRVIQRRYLLQHLVKQGQVCVVYQGFDQVLQRIVAIKVVPAEQVSTYRAALRLTSQFSHPNIIGVYDVIPESDGLYIVQEHVEGEDFAALLLSQPTIYQIADMGRQICQALMYANTSSRKVCHGDLTPSSILRDRRGAIRVSNFALPSDLTYFNGWSVVGGDGVALADSETPWGQMSELRLADDTRSIGILLYQLLSGRPQGATSVEPPSDGRLRFHRNVPPELCDIVARALIRQHPQRFETPDALYAELKAIADALEPYEPVTSFKSEDVMKPHQMLPTGGTGKLSAASVMVSQERAQSGLLSHYRPDAGLAVSDAPGRVAEATSSDPQLVNPSFPDQAYGYTPMAQSAPRRVNMPVLIVAGLLLFALFFVIGYFLAQMFLH</sequence>
<evidence type="ECO:0000259" key="6">
    <source>
        <dbReference type="PROSITE" id="PS50011"/>
    </source>
</evidence>
<dbReference type="PANTHER" id="PTHR43289">
    <property type="entry name" value="MITOGEN-ACTIVATED PROTEIN KINASE KINASE KINASE 20-RELATED"/>
    <property type="match status" value="1"/>
</dbReference>
<dbReference type="EMBL" id="BNJF01000001">
    <property type="protein sequence ID" value="GHO44422.1"/>
    <property type="molecule type" value="Genomic_DNA"/>
</dbReference>
<gene>
    <name evidence="7" type="ORF">KSX_25850</name>
</gene>
<keyword evidence="3" id="KW-0418">Kinase</keyword>
<dbReference type="InterPro" id="IPR000719">
    <property type="entry name" value="Prot_kinase_dom"/>
</dbReference>
<organism evidence="7 8">
    <name type="scientific">Ktedonospora formicarum</name>
    <dbReference type="NCBI Taxonomy" id="2778364"/>
    <lineage>
        <taxon>Bacteria</taxon>
        <taxon>Bacillati</taxon>
        <taxon>Chloroflexota</taxon>
        <taxon>Ktedonobacteria</taxon>
        <taxon>Ktedonobacterales</taxon>
        <taxon>Ktedonobacteraceae</taxon>
        <taxon>Ktedonospora</taxon>
    </lineage>
</organism>
<evidence type="ECO:0000256" key="5">
    <source>
        <dbReference type="SAM" id="Phobius"/>
    </source>
</evidence>
<accession>A0A8J3I1B0</accession>
<dbReference type="Pfam" id="PF00069">
    <property type="entry name" value="Pkinase"/>
    <property type="match status" value="1"/>
</dbReference>
<evidence type="ECO:0000313" key="7">
    <source>
        <dbReference type="EMBL" id="GHO44422.1"/>
    </source>
</evidence>
<feature type="transmembrane region" description="Helical" evidence="5">
    <location>
        <begin position="367"/>
        <end position="389"/>
    </location>
</feature>
<dbReference type="SUPFAM" id="SSF56112">
    <property type="entry name" value="Protein kinase-like (PK-like)"/>
    <property type="match status" value="1"/>
</dbReference>
<evidence type="ECO:0000256" key="3">
    <source>
        <dbReference type="ARBA" id="ARBA00022777"/>
    </source>
</evidence>
<protein>
    <recommendedName>
        <fullName evidence="6">Protein kinase domain-containing protein</fullName>
    </recommendedName>
</protein>
<keyword evidence="5" id="KW-0472">Membrane</keyword>